<comment type="caution">
    <text evidence="3">The sequence shown here is derived from an EMBL/GenBank/DDBJ whole genome shotgun (WGS) entry which is preliminary data.</text>
</comment>
<dbReference type="GO" id="GO:0005524">
    <property type="term" value="F:ATP binding"/>
    <property type="evidence" value="ECO:0007669"/>
    <property type="project" value="InterPro"/>
</dbReference>
<dbReference type="RefSeq" id="WP_048448830.1">
    <property type="nucleotide sequence ID" value="NZ_LABZ01000002.1"/>
</dbReference>
<dbReference type="SUPFAM" id="SSF52540">
    <property type="entry name" value="P-loop containing nucleoside triphosphate hydrolases"/>
    <property type="match status" value="1"/>
</dbReference>
<dbReference type="OrthoDB" id="67453at2"/>
<evidence type="ECO:0008006" key="5">
    <source>
        <dbReference type="Google" id="ProtNLM"/>
    </source>
</evidence>
<evidence type="ECO:0000256" key="1">
    <source>
        <dbReference type="PIRSR" id="PIRSR007531-1"/>
    </source>
</evidence>
<proteinExistence type="predicted"/>
<dbReference type="InterPro" id="IPR012853">
    <property type="entry name" value="CPT"/>
</dbReference>
<feature type="active site" evidence="1">
    <location>
        <position position="37"/>
    </location>
</feature>
<dbReference type="PIRSF" id="PIRSF007531">
    <property type="entry name" value="CPT"/>
    <property type="match status" value="1"/>
</dbReference>
<dbReference type="Proteomes" id="UP000036449">
    <property type="component" value="Unassembled WGS sequence"/>
</dbReference>
<dbReference type="GO" id="GO:0016740">
    <property type="term" value="F:transferase activity"/>
    <property type="evidence" value="ECO:0007669"/>
    <property type="project" value="InterPro"/>
</dbReference>
<keyword evidence="4" id="KW-1185">Reference proteome</keyword>
<dbReference type="Gene3D" id="3.40.50.300">
    <property type="entry name" value="P-loop containing nucleotide triphosphate hydrolases"/>
    <property type="match status" value="1"/>
</dbReference>
<dbReference type="InterPro" id="IPR027417">
    <property type="entry name" value="P-loop_NTPase"/>
</dbReference>
<feature type="binding site" evidence="2">
    <location>
        <begin position="10"/>
        <end position="17"/>
    </location>
    <ligand>
        <name>ATP</name>
        <dbReference type="ChEBI" id="CHEBI:30616"/>
    </ligand>
</feature>
<dbReference type="Pfam" id="PF07931">
    <property type="entry name" value="CPT"/>
    <property type="match status" value="1"/>
</dbReference>
<sequence length="171" mass="19154">MAGRIIVIMGTSSAGKTTLIKALREDMPEPFCLYSADQLTDGNFAAVSQVRDRSAPEELAAFHRGFSRSVVAFADAGNDLIVELVIETQEQAQDLKEALAGHDVFWVWVSAPKPELERREKERGDRRTGAALHYLSHKAFLTYDLEVDTTELMEDNVFKIADAWRNRRSPA</sequence>
<gene>
    <name evidence="3" type="ORF">VQ03_00230</name>
</gene>
<protein>
    <recommendedName>
        <fullName evidence="5">Chloramphenicol phosphotransferase</fullName>
    </recommendedName>
</protein>
<dbReference type="EMBL" id="LABZ01000002">
    <property type="protein sequence ID" value="KMO44989.1"/>
    <property type="molecule type" value="Genomic_DNA"/>
</dbReference>
<name>A0A0J6TGB1_9HYPH</name>
<reference evidence="3 4" key="1">
    <citation type="submission" date="2015-03" db="EMBL/GenBank/DDBJ databases">
        <title>Genome sequencing of Methylobacterium tarhaniae DSM 25844.</title>
        <authorList>
            <person name="Chaudhry V."/>
            <person name="Patil P.B."/>
        </authorList>
    </citation>
    <scope>NUCLEOTIDE SEQUENCE [LARGE SCALE GENOMIC DNA]</scope>
    <source>
        <strain evidence="3 4">DSM 25844</strain>
    </source>
</reference>
<evidence type="ECO:0000313" key="4">
    <source>
        <dbReference type="Proteomes" id="UP000036449"/>
    </source>
</evidence>
<organism evidence="3 4">
    <name type="scientific">Methylobacterium tarhaniae</name>
    <dbReference type="NCBI Taxonomy" id="1187852"/>
    <lineage>
        <taxon>Bacteria</taxon>
        <taxon>Pseudomonadati</taxon>
        <taxon>Pseudomonadota</taxon>
        <taxon>Alphaproteobacteria</taxon>
        <taxon>Hyphomicrobiales</taxon>
        <taxon>Methylobacteriaceae</taxon>
        <taxon>Methylobacterium</taxon>
    </lineage>
</organism>
<dbReference type="PATRIC" id="fig|1187852.3.peg.2721"/>
<dbReference type="AlphaFoldDB" id="A0A0J6TGB1"/>
<evidence type="ECO:0000313" key="3">
    <source>
        <dbReference type="EMBL" id="KMO44989.1"/>
    </source>
</evidence>
<evidence type="ECO:0000256" key="2">
    <source>
        <dbReference type="PIRSR" id="PIRSR007531-2"/>
    </source>
</evidence>
<accession>A0A0J6TGB1</accession>